<dbReference type="PANTHER" id="PTHR30126">
    <property type="entry name" value="HTH-TYPE TRANSCRIPTIONAL REGULATOR"/>
    <property type="match status" value="1"/>
</dbReference>
<feature type="domain" description="HTH lysR-type" evidence="5">
    <location>
        <begin position="1"/>
        <end position="60"/>
    </location>
</feature>
<name>A0ABV8Q1I2_9BACT</name>
<evidence type="ECO:0000313" key="7">
    <source>
        <dbReference type="Proteomes" id="UP001595906"/>
    </source>
</evidence>
<dbReference type="EMBL" id="JBHSDC010000030">
    <property type="protein sequence ID" value="MFC4233496.1"/>
    <property type="molecule type" value="Genomic_DNA"/>
</dbReference>
<keyword evidence="2" id="KW-0805">Transcription regulation</keyword>
<dbReference type="InterPro" id="IPR000847">
    <property type="entry name" value="LysR_HTH_N"/>
</dbReference>
<dbReference type="InterPro" id="IPR036388">
    <property type="entry name" value="WH-like_DNA-bd_sf"/>
</dbReference>
<evidence type="ECO:0000259" key="5">
    <source>
        <dbReference type="PROSITE" id="PS50931"/>
    </source>
</evidence>
<dbReference type="Pfam" id="PF03466">
    <property type="entry name" value="LysR_substrate"/>
    <property type="match status" value="1"/>
</dbReference>
<dbReference type="Gene3D" id="3.40.190.290">
    <property type="match status" value="1"/>
</dbReference>
<keyword evidence="7" id="KW-1185">Reference proteome</keyword>
<accession>A0ABV8Q1I2</accession>
<evidence type="ECO:0000256" key="2">
    <source>
        <dbReference type="ARBA" id="ARBA00023015"/>
    </source>
</evidence>
<dbReference type="Pfam" id="PF00126">
    <property type="entry name" value="HTH_1"/>
    <property type="match status" value="1"/>
</dbReference>
<dbReference type="RefSeq" id="WP_379015800.1">
    <property type="nucleotide sequence ID" value="NZ_JBHSDC010000030.1"/>
</dbReference>
<evidence type="ECO:0000256" key="4">
    <source>
        <dbReference type="ARBA" id="ARBA00023163"/>
    </source>
</evidence>
<protein>
    <submittedName>
        <fullName evidence="6">LysR family transcriptional regulator</fullName>
    </submittedName>
</protein>
<dbReference type="PANTHER" id="PTHR30126:SF5">
    <property type="entry name" value="HTH-TYPE TRANSCRIPTIONAL ACTIVATOR CMPR"/>
    <property type="match status" value="1"/>
</dbReference>
<dbReference type="InterPro" id="IPR005119">
    <property type="entry name" value="LysR_subst-bd"/>
</dbReference>
<gene>
    <name evidence="6" type="ORF">ACFOW1_16465</name>
</gene>
<evidence type="ECO:0000256" key="3">
    <source>
        <dbReference type="ARBA" id="ARBA00023125"/>
    </source>
</evidence>
<sequence>MNYTFHQLKVFMAVVEKKSITKASIELNMTQPAVSIQLKNLQDQFDIPLTEVIGRQLYVTEFGHELYHIAEKILQEVAAINYKTQSFKGMLSGRLKISVASTGKYVMPYYLKDFLKVNQGIDLLMDVTNKTKVVESLANNEVDFALVSVLPEKLDIEQEILLPNKLVLTASKNYEFDKNGLLNKAVFDELPLIYREEGSGTRTVMQEYFQQAHIVPKVRFELTSSEAVKQAVMAGLGFSIQSILSLKNELKEGEIQIIRVEGLPLIENWRLIWLKQKKLSIVAREFLKYIQLHKDNIFSENFAWTAHF</sequence>
<evidence type="ECO:0000256" key="1">
    <source>
        <dbReference type="ARBA" id="ARBA00009437"/>
    </source>
</evidence>
<keyword evidence="4" id="KW-0804">Transcription</keyword>
<dbReference type="PROSITE" id="PS50931">
    <property type="entry name" value="HTH_LYSR"/>
    <property type="match status" value="1"/>
</dbReference>
<dbReference type="SUPFAM" id="SSF46785">
    <property type="entry name" value="Winged helix' DNA-binding domain"/>
    <property type="match status" value="1"/>
</dbReference>
<comment type="caution">
    <text evidence="6">The sequence shown here is derived from an EMBL/GenBank/DDBJ whole genome shotgun (WGS) entry which is preliminary data.</text>
</comment>
<comment type="similarity">
    <text evidence="1">Belongs to the LysR transcriptional regulatory family.</text>
</comment>
<dbReference type="SUPFAM" id="SSF53850">
    <property type="entry name" value="Periplasmic binding protein-like II"/>
    <property type="match status" value="1"/>
</dbReference>
<keyword evidence="3" id="KW-0238">DNA-binding</keyword>
<organism evidence="6 7">
    <name type="scientific">Parasediminibacterium paludis</name>
    <dbReference type="NCBI Taxonomy" id="908966"/>
    <lineage>
        <taxon>Bacteria</taxon>
        <taxon>Pseudomonadati</taxon>
        <taxon>Bacteroidota</taxon>
        <taxon>Chitinophagia</taxon>
        <taxon>Chitinophagales</taxon>
        <taxon>Chitinophagaceae</taxon>
        <taxon>Parasediminibacterium</taxon>
    </lineage>
</organism>
<dbReference type="Gene3D" id="1.10.10.10">
    <property type="entry name" value="Winged helix-like DNA-binding domain superfamily/Winged helix DNA-binding domain"/>
    <property type="match status" value="1"/>
</dbReference>
<dbReference type="InterPro" id="IPR036390">
    <property type="entry name" value="WH_DNA-bd_sf"/>
</dbReference>
<reference evidence="7" key="1">
    <citation type="journal article" date="2019" name="Int. J. Syst. Evol. Microbiol.">
        <title>The Global Catalogue of Microorganisms (GCM) 10K type strain sequencing project: providing services to taxonomists for standard genome sequencing and annotation.</title>
        <authorList>
            <consortium name="The Broad Institute Genomics Platform"/>
            <consortium name="The Broad Institute Genome Sequencing Center for Infectious Disease"/>
            <person name="Wu L."/>
            <person name="Ma J."/>
        </authorList>
    </citation>
    <scope>NUCLEOTIDE SEQUENCE [LARGE SCALE GENOMIC DNA]</scope>
    <source>
        <strain evidence="7">CECT 8010</strain>
    </source>
</reference>
<evidence type="ECO:0000313" key="6">
    <source>
        <dbReference type="EMBL" id="MFC4233496.1"/>
    </source>
</evidence>
<proteinExistence type="inferred from homology"/>
<dbReference type="Proteomes" id="UP001595906">
    <property type="component" value="Unassembled WGS sequence"/>
</dbReference>